<comment type="caution">
    <text evidence="11">The sequence shown here is derived from an EMBL/GenBank/DDBJ whole genome shotgun (WGS) entry which is preliminary data.</text>
</comment>
<dbReference type="RefSeq" id="WP_093523748.1">
    <property type="nucleotide sequence ID" value="NZ_FOSK01000018.1"/>
</dbReference>
<evidence type="ECO:0000259" key="10">
    <source>
        <dbReference type="Pfam" id="PF04290"/>
    </source>
</evidence>
<gene>
    <name evidence="11" type="ORF">SAMN04488518_11838</name>
</gene>
<evidence type="ECO:0000256" key="7">
    <source>
        <dbReference type="ARBA" id="ARBA00023136"/>
    </source>
</evidence>
<comment type="similarity">
    <text evidence="8 9">Belongs to the TRAP transporter small permease family.</text>
</comment>
<comment type="function">
    <text evidence="9">Part of the tripartite ATP-independent periplasmic (TRAP) transport system.</text>
</comment>
<keyword evidence="4 9" id="KW-0997">Cell inner membrane</keyword>
<dbReference type="InterPro" id="IPR007387">
    <property type="entry name" value="TRAP_DctQ"/>
</dbReference>
<protein>
    <recommendedName>
        <fullName evidence="9">TRAP transporter small permease protein</fullName>
    </recommendedName>
</protein>
<comment type="subcellular location">
    <subcellularLocation>
        <location evidence="1 9">Cell inner membrane</location>
        <topology evidence="1 9">Multi-pass membrane protein</topology>
    </subcellularLocation>
</comment>
<feature type="transmembrane region" description="Helical" evidence="9">
    <location>
        <begin position="131"/>
        <end position="153"/>
    </location>
</feature>
<dbReference type="InterPro" id="IPR055348">
    <property type="entry name" value="DctQ"/>
</dbReference>
<keyword evidence="3" id="KW-1003">Cell membrane</keyword>
<proteinExistence type="inferred from homology"/>
<feature type="transmembrane region" description="Helical" evidence="9">
    <location>
        <begin position="88"/>
        <end position="110"/>
    </location>
</feature>
<feature type="domain" description="Tripartite ATP-independent periplasmic transporters DctQ component" evidence="10">
    <location>
        <begin position="25"/>
        <end position="154"/>
    </location>
</feature>
<evidence type="ECO:0000256" key="1">
    <source>
        <dbReference type="ARBA" id="ARBA00004429"/>
    </source>
</evidence>
<evidence type="ECO:0000256" key="5">
    <source>
        <dbReference type="ARBA" id="ARBA00022692"/>
    </source>
</evidence>
<evidence type="ECO:0000313" key="12">
    <source>
        <dbReference type="Proteomes" id="UP000199598"/>
    </source>
</evidence>
<evidence type="ECO:0000256" key="6">
    <source>
        <dbReference type="ARBA" id="ARBA00022989"/>
    </source>
</evidence>
<keyword evidence="12" id="KW-1185">Reference proteome</keyword>
<dbReference type="PANTHER" id="PTHR35011:SF10">
    <property type="entry name" value="TRAP TRANSPORTER SMALL PERMEASE PROTEIN"/>
    <property type="match status" value="1"/>
</dbReference>
<evidence type="ECO:0000256" key="9">
    <source>
        <dbReference type="RuleBase" id="RU369079"/>
    </source>
</evidence>
<feature type="transmembrane region" description="Helical" evidence="9">
    <location>
        <begin position="47"/>
        <end position="66"/>
    </location>
</feature>
<reference evidence="11 12" key="1">
    <citation type="submission" date="2016-10" db="EMBL/GenBank/DDBJ databases">
        <authorList>
            <person name="Varghese N."/>
            <person name="Submissions S."/>
        </authorList>
    </citation>
    <scope>NUCLEOTIDE SEQUENCE [LARGE SCALE GENOMIC DNA]</scope>
    <source>
        <strain evidence="11 12">DSM 16392</strain>
    </source>
</reference>
<evidence type="ECO:0000256" key="3">
    <source>
        <dbReference type="ARBA" id="ARBA00022475"/>
    </source>
</evidence>
<keyword evidence="2 9" id="KW-0813">Transport</keyword>
<name>A0A1I4FBD0_9HYPH</name>
<dbReference type="Proteomes" id="UP000199598">
    <property type="component" value="Unassembled WGS sequence"/>
</dbReference>
<evidence type="ECO:0000313" key="11">
    <source>
        <dbReference type="EMBL" id="SFL14849.1"/>
    </source>
</evidence>
<sequence>MSLPKLYSGLITGLAVTGALSFVFMTFAIVINVILRNTGQHPIQATTALIEYALLFATMAGAPWLARQGGHIAITSFTNFLPPVMRTALGRIVLVTSVAILALLSWRATLLTTQMWERGTYDIRSIAIPSWVLYAFLAAGFGLMALEFFRLLIRGDIYSGESAQH</sequence>
<accession>A0A1I4FBD0</accession>
<feature type="transmembrane region" description="Helical" evidence="9">
    <location>
        <begin position="6"/>
        <end position="35"/>
    </location>
</feature>
<dbReference type="Pfam" id="PF04290">
    <property type="entry name" value="DctQ"/>
    <property type="match status" value="1"/>
</dbReference>
<keyword evidence="5 9" id="KW-0812">Transmembrane</keyword>
<evidence type="ECO:0000256" key="8">
    <source>
        <dbReference type="ARBA" id="ARBA00038436"/>
    </source>
</evidence>
<evidence type="ECO:0000256" key="4">
    <source>
        <dbReference type="ARBA" id="ARBA00022519"/>
    </source>
</evidence>
<comment type="subunit">
    <text evidence="9">The complex comprises the extracytoplasmic solute receptor protein and the two transmembrane proteins.</text>
</comment>
<evidence type="ECO:0000256" key="2">
    <source>
        <dbReference type="ARBA" id="ARBA00022448"/>
    </source>
</evidence>
<organism evidence="11 12">
    <name type="scientific">Pseudovibrio ascidiaceicola</name>
    <dbReference type="NCBI Taxonomy" id="285279"/>
    <lineage>
        <taxon>Bacteria</taxon>
        <taxon>Pseudomonadati</taxon>
        <taxon>Pseudomonadota</taxon>
        <taxon>Alphaproteobacteria</taxon>
        <taxon>Hyphomicrobiales</taxon>
        <taxon>Stappiaceae</taxon>
        <taxon>Pseudovibrio</taxon>
    </lineage>
</organism>
<dbReference type="EMBL" id="FOSK01000018">
    <property type="protein sequence ID" value="SFL14849.1"/>
    <property type="molecule type" value="Genomic_DNA"/>
</dbReference>
<keyword evidence="7 9" id="KW-0472">Membrane</keyword>
<keyword evidence="6 9" id="KW-1133">Transmembrane helix</keyword>
<dbReference type="PANTHER" id="PTHR35011">
    <property type="entry name" value="2,3-DIKETO-L-GULONATE TRAP TRANSPORTER SMALL PERMEASE PROTEIN YIAM"/>
    <property type="match status" value="1"/>
</dbReference>